<organism evidence="2 3">
    <name type="scientific">Candidatus Jorgensenbacteria bacterium GW2011_GWA1_48_11</name>
    <dbReference type="NCBI Taxonomy" id="1618660"/>
    <lineage>
        <taxon>Bacteria</taxon>
        <taxon>Candidatus Joergenseniibacteriota</taxon>
    </lineage>
</organism>
<dbReference type="AlphaFoldDB" id="A0A0G1UBL9"/>
<sequence length="207" mass="23762">MSNLLDLLGNWVIQYYGWRYLIIGLGLTIQEEITIIVSVYLLSNHYLSWLGFLLTLAATFFIYEMFFYLSGRYIRNTFLGRYIERKIPNYAKLQFQLHKNATVFLILSRFVMYLNTGVLFLSGWSGLGFKKLIKARVVANIFWLGGLVILSYFSLSAVNALLAHRAEIAVVVFLVLILTIQYIIKKAILEENQAGSTLSKKPESPQK</sequence>
<feature type="transmembrane region" description="Helical" evidence="1">
    <location>
        <begin position="141"/>
        <end position="162"/>
    </location>
</feature>
<accession>A0A0G1UBL9</accession>
<reference evidence="2 3" key="1">
    <citation type="journal article" date="2015" name="Nature">
        <title>rRNA introns, odd ribosomes, and small enigmatic genomes across a large radiation of phyla.</title>
        <authorList>
            <person name="Brown C.T."/>
            <person name="Hug L.A."/>
            <person name="Thomas B.C."/>
            <person name="Sharon I."/>
            <person name="Castelle C.J."/>
            <person name="Singh A."/>
            <person name="Wilkins M.J."/>
            <person name="Williams K.H."/>
            <person name="Banfield J.F."/>
        </authorList>
    </citation>
    <scope>NUCLEOTIDE SEQUENCE [LARGE SCALE GENOMIC DNA]</scope>
</reference>
<feature type="transmembrane region" description="Helical" evidence="1">
    <location>
        <begin position="20"/>
        <end position="42"/>
    </location>
</feature>
<evidence type="ECO:0000313" key="3">
    <source>
        <dbReference type="Proteomes" id="UP000034956"/>
    </source>
</evidence>
<evidence type="ECO:0008006" key="4">
    <source>
        <dbReference type="Google" id="ProtNLM"/>
    </source>
</evidence>
<feature type="transmembrane region" description="Helical" evidence="1">
    <location>
        <begin position="110"/>
        <end position="129"/>
    </location>
</feature>
<evidence type="ECO:0000313" key="2">
    <source>
        <dbReference type="EMBL" id="KKU91514.1"/>
    </source>
</evidence>
<keyword evidence="1" id="KW-0472">Membrane</keyword>
<name>A0A0G1UBL9_9BACT</name>
<protein>
    <recommendedName>
        <fullName evidence="4">DedA family protein</fullName>
    </recommendedName>
</protein>
<gene>
    <name evidence="2" type="ORF">UY23_C0001G0120</name>
</gene>
<feature type="transmembrane region" description="Helical" evidence="1">
    <location>
        <begin position="168"/>
        <end position="184"/>
    </location>
</feature>
<proteinExistence type="predicted"/>
<keyword evidence="1" id="KW-0812">Transmembrane</keyword>
<comment type="caution">
    <text evidence="2">The sequence shown here is derived from an EMBL/GenBank/DDBJ whole genome shotgun (WGS) entry which is preliminary data.</text>
</comment>
<keyword evidence="1" id="KW-1133">Transmembrane helix</keyword>
<dbReference type="Proteomes" id="UP000034956">
    <property type="component" value="Unassembled WGS sequence"/>
</dbReference>
<feature type="transmembrane region" description="Helical" evidence="1">
    <location>
        <begin position="49"/>
        <end position="69"/>
    </location>
</feature>
<dbReference type="EMBL" id="LCPF01000001">
    <property type="protein sequence ID" value="KKU91514.1"/>
    <property type="molecule type" value="Genomic_DNA"/>
</dbReference>
<evidence type="ECO:0000256" key="1">
    <source>
        <dbReference type="SAM" id="Phobius"/>
    </source>
</evidence>